<keyword evidence="1" id="KW-1133">Transmembrane helix</keyword>
<evidence type="ECO:0000313" key="2">
    <source>
        <dbReference type="EMBL" id="KLV28516.1"/>
    </source>
</evidence>
<comment type="caution">
    <text evidence="2">The sequence shown here is derived from an EMBL/GenBank/DDBJ whole genome shotgun (WGS) entry which is preliminary data.</text>
</comment>
<keyword evidence="1" id="KW-0812">Transmembrane</keyword>
<proteinExistence type="predicted"/>
<accession>A0A0J1IRC8</accession>
<dbReference type="PATRIC" id="fig|1397.4.peg.428"/>
<organism evidence="2 3">
    <name type="scientific">Niallia circulans</name>
    <name type="common">Bacillus circulans</name>
    <dbReference type="NCBI Taxonomy" id="1397"/>
    <lineage>
        <taxon>Bacteria</taxon>
        <taxon>Bacillati</taxon>
        <taxon>Bacillota</taxon>
        <taxon>Bacilli</taxon>
        <taxon>Bacillales</taxon>
        <taxon>Bacillaceae</taxon>
        <taxon>Niallia</taxon>
    </lineage>
</organism>
<dbReference type="EMBL" id="LDPH01000001">
    <property type="protein sequence ID" value="KLV28516.1"/>
    <property type="molecule type" value="Genomic_DNA"/>
</dbReference>
<gene>
    <name evidence="2" type="ORF">ABW02_01925</name>
</gene>
<reference evidence="2 3" key="1">
    <citation type="submission" date="2015-05" db="EMBL/GenBank/DDBJ databases">
        <title>Whole genome sequence and identification of bacterial endophytes from Costus igneus.</title>
        <authorList>
            <person name="Lee Y.P."/>
            <person name="Gan H.M."/>
            <person name="Eng W."/>
            <person name="Wheatley M.S."/>
            <person name="Caraballo A."/>
            <person name="Polter S."/>
            <person name="Savka M.A."/>
            <person name="Hudson A.O."/>
        </authorList>
    </citation>
    <scope>NUCLEOTIDE SEQUENCE [LARGE SCALE GENOMIC DNA]</scope>
    <source>
        <strain evidence="2 3">RIT379</strain>
    </source>
</reference>
<dbReference type="Proteomes" id="UP000036045">
    <property type="component" value="Unassembled WGS sequence"/>
</dbReference>
<evidence type="ECO:0000313" key="3">
    <source>
        <dbReference type="Proteomes" id="UP000036045"/>
    </source>
</evidence>
<keyword evidence="1" id="KW-0472">Membrane</keyword>
<keyword evidence="3" id="KW-1185">Reference proteome</keyword>
<dbReference type="RefSeq" id="WP_047940211.1">
    <property type="nucleotide sequence ID" value="NZ_JARTLH010000007.1"/>
</dbReference>
<evidence type="ECO:0000256" key="1">
    <source>
        <dbReference type="SAM" id="Phobius"/>
    </source>
</evidence>
<dbReference type="AlphaFoldDB" id="A0A0J1IRC8"/>
<protein>
    <submittedName>
        <fullName evidence="2">Uncharacterized protein</fullName>
    </submittedName>
</protein>
<name>A0A0J1IRC8_NIACI</name>
<sequence length="103" mass="11756">MLLFYAVDIIPLCLFVYFFARLRRLLLIHHGKESYRDAPTEKRAMLGQAPTNASALANTDTGGKHQQIIVLQQITSSAWRQREMHRSGTMEVHLVLSAKLLCF</sequence>
<feature type="transmembrane region" description="Helical" evidence="1">
    <location>
        <begin position="6"/>
        <end position="22"/>
    </location>
</feature>